<comment type="similarity">
    <text evidence="3">Belongs to the alkaline phosphatase family.</text>
</comment>
<evidence type="ECO:0000256" key="1">
    <source>
        <dbReference type="PIRSR" id="PIRSR601952-1"/>
    </source>
</evidence>
<dbReference type="CDD" id="cd16012">
    <property type="entry name" value="ALP"/>
    <property type="match status" value="1"/>
</dbReference>
<feature type="binding site" evidence="2">
    <location>
        <position position="427"/>
    </location>
    <ligand>
        <name>Zn(2+)</name>
        <dbReference type="ChEBI" id="CHEBI:29105"/>
        <label>2</label>
    </ligand>
</feature>
<feature type="active site" description="Phosphoserine intermediate" evidence="1">
    <location>
        <position position="182"/>
    </location>
</feature>
<dbReference type="SMART" id="SM00098">
    <property type="entry name" value="alkPPc"/>
    <property type="match status" value="1"/>
</dbReference>
<feature type="binding site" evidence="2">
    <location>
        <position position="133"/>
    </location>
    <ligand>
        <name>Zn(2+)</name>
        <dbReference type="ChEBI" id="CHEBI:29105"/>
        <label>2</label>
    </ligand>
</feature>
<organism evidence="4 5">
    <name type="scientific">Moraxella cuniculi DSM 21768</name>
    <dbReference type="NCBI Taxonomy" id="1122245"/>
    <lineage>
        <taxon>Bacteria</taxon>
        <taxon>Pseudomonadati</taxon>
        <taxon>Pseudomonadota</taxon>
        <taxon>Gammaproteobacteria</taxon>
        <taxon>Moraxellales</taxon>
        <taxon>Moraxellaceae</taxon>
        <taxon>Moraxella</taxon>
    </lineage>
</organism>
<evidence type="ECO:0000313" key="5">
    <source>
        <dbReference type="Proteomes" id="UP000187495"/>
    </source>
</evidence>
<feature type="binding site" evidence="2">
    <location>
        <position position="133"/>
    </location>
    <ligand>
        <name>Mg(2+)</name>
        <dbReference type="ChEBI" id="CHEBI:18420"/>
    </ligand>
</feature>
<dbReference type="InterPro" id="IPR001952">
    <property type="entry name" value="Alkaline_phosphatase"/>
</dbReference>
<protein>
    <submittedName>
        <fullName evidence="4">Alkaline phosphatase</fullName>
    </submittedName>
</protein>
<dbReference type="AlphaFoldDB" id="A0A1N7E7Y6"/>
<feature type="binding site" evidence="2">
    <location>
        <position position="243"/>
    </location>
    <ligand>
        <name>Mg(2+)</name>
        <dbReference type="ChEBI" id="CHEBI:18420"/>
    </ligand>
</feature>
<comment type="cofactor">
    <cofactor evidence="2">
        <name>Mg(2+)</name>
        <dbReference type="ChEBI" id="CHEBI:18420"/>
    </cofactor>
    <text evidence="2">Binds 1 Mg(2+) ion.</text>
</comment>
<dbReference type="Gene3D" id="3.40.720.10">
    <property type="entry name" value="Alkaline Phosphatase, subunit A"/>
    <property type="match status" value="1"/>
</dbReference>
<accession>A0A1N7E7Y6</accession>
<name>A0A1N7E7Y6_9GAMM</name>
<sequence length="603" mass="66055">MKFRYLLPTLAIITQPVMAKNIIYPIDRATIMTGAKFDFKIEFDEIINPAQASILINGKKFNTVLSSDNQVEFIANEEGKNASALWLRNVSLKQAGDYQVQVSVNGKQSTVNWSAYNTPNKAQAKNVILIIGDGLSIAHRTGARILSKGITEGKANGRLAMDDLPYMGLIGTSSTDSIATDSANTMSAYMTGHKSAVNALGVYASRSNDNFNHPKQEPLGQLIKRLTKKSVGIVSDAEVQDATPAAVVANTRRRSEKAAITEMLFNAKPDVLLGGGSAYFLPQHMAGSKRKDDKDFITAFKNSGYRVISNASQLKQIDGKNTKKLLGLFHTGNLNTVLDRRFLNNGSTAKFPDQPDLTEMTKTALDVLSQNKDGFFLMVESALIDKASHSLDWERAMASTIMMDQTLAVAKDFAAKNPDTLIIVTGDHTHGISIIGTVDDNKAGNLREKIGVYQDAKWPNYEDKNNDGYPDDWNVSKRLAVFFAAYPDYYETLRPKLDGQFNPTTKDAQGNYIANDKYKTTTDAALRSGNLPRSADSGVHSVDDMVVQAIGPGAENIRGYMENSDLFKIIVNALAIKYCQCPSNQINKVNQTTNPLHHSMKGA</sequence>
<keyword evidence="2" id="KW-0479">Metal-binding</keyword>
<evidence type="ECO:0000256" key="3">
    <source>
        <dbReference type="RuleBase" id="RU003946"/>
    </source>
</evidence>
<comment type="cofactor">
    <cofactor evidence="2">
        <name>Zn(2+)</name>
        <dbReference type="ChEBI" id="CHEBI:29105"/>
    </cofactor>
    <text evidence="2">Binds 2 Zn(2+) ions.</text>
</comment>
<keyword evidence="2" id="KW-0862">Zinc</keyword>
<dbReference type="Pfam" id="PF00245">
    <property type="entry name" value="Alk_phosphatase"/>
    <property type="match status" value="1"/>
</dbReference>
<evidence type="ECO:0000313" key="4">
    <source>
        <dbReference type="EMBL" id="SIR84180.1"/>
    </source>
</evidence>
<dbReference type="STRING" id="34061.B0189_04405"/>
<dbReference type="InterPro" id="IPR017850">
    <property type="entry name" value="Alkaline_phosphatase_core_sf"/>
</dbReference>
<dbReference type="PANTHER" id="PTHR11596">
    <property type="entry name" value="ALKALINE PHOSPHATASE"/>
    <property type="match status" value="1"/>
</dbReference>
<keyword evidence="5" id="KW-1185">Reference proteome</keyword>
<feature type="binding site" evidence="2">
    <location>
        <position position="380"/>
    </location>
    <ligand>
        <name>Mg(2+)</name>
        <dbReference type="ChEBI" id="CHEBI:18420"/>
    </ligand>
</feature>
<dbReference type="SUPFAM" id="SSF53649">
    <property type="entry name" value="Alkaline phosphatase-like"/>
    <property type="match status" value="1"/>
</dbReference>
<dbReference type="GO" id="GO:0004035">
    <property type="term" value="F:alkaline phosphatase activity"/>
    <property type="evidence" value="ECO:0007669"/>
    <property type="project" value="TreeGrafter"/>
</dbReference>
<dbReference type="EMBL" id="FTNU01000003">
    <property type="protein sequence ID" value="SIR84180.1"/>
    <property type="molecule type" value="Genomic_DNA"/>
</dbReference>
<dbReference type="RefSeq" id="WP_076554855.1">
    <property type="nucleotide sequence ID" value="NZ_FTNU01000003.1"/>
</dbReference>
<dbReference type="PRINTS" id="PR00113">
    <property type="entry name" value="ALKPHPHTASE"/>
</dbReference>
<dbReference type="PANTHER" id="PTHR11596:SF72">
    <property type="entry name" value="ALKALINE PHOSPHATASE"/>
    <property type="match status" value="1"/>
</dbReference>
<feature type="binding site" evidence="2">
    <location>
        <position position="428"/>
    </location>
    <ligand>
        <name>Zn(2+)</name>
        <dbReference type="ChEBI" id="CHEBI:29105"/>
        <label>2</label>
    </ligand>
</feature>
<dbReference type="Proteomes" id="UP000187495">
    <property type="component" value="Unassembled WGS sequence"/>
</dbReference>
<gene>
    <name evidence="4" type="ORF">SAMN02745664_103163</name>
</gene>
<feature type="binding site" evidence="2">
    <location>
        <position position="385"/>
    </location>
    <ligand>
        <name>Zn(2+)</name>
        <dbReference type="ChEBI" id="CHEBI:29105"/>
        <label>2</label>
    </ligand>
</feature>
<keyword evidence="2" id="KW-0460">Magnesium</keyword>
<feature type="binding site" evidence="2">
    <location>
        <position position="241"/>
    </location>
    <ligand>
        <name>Mg(2+)</name>
        <dbReference type="ChEBI" id="CHEBI:18420"/>
    </ligand>
</feature>
<feature type="binding site" evidence="2">
    <location>
        <position position="540"/>
    </location>
    <ligand>
        <name>Zn(2+)</name>
        <dbReference type="ChEBI" id="CHEBI:29105"/>
        <label>2</label>
    </ligand>
</feature>
<evidence type="ECO:0000256" key="2">
    <source>
        <dbReference type="PIRSR" id="PIRSR601952-2"/>
    </source>
</evidence>
<proteinExistence type="inferred from homology"/>
<dbReference type="GO" id="GO:0046872">
    <property type="term" value="F:metal ion binding"/>
    <property type="evidence" value="ECO:0007669"/>
    <property type="project" value="UniProtKB-KW"/>
</dbReference>
<feature type="binding site" evidence="2">
    <location>
        <position position="389"/>
    </location>
    <ligand>
        <name>Zn(2+)</name>
        <dbReference type="ChEBI" id="CHEBI:29105"/>
        <label>2</label>
    </ligand>
</feature>
<reference evidence="5" key="1">
    <citation type="submission" date="2017-01" db="EMBL/GenBank/DDBJ databases">
        <authorList>
            <person name="Varghese N."/>
            <person name="Submissions S."/>
        </authorList>
    </citation>
    <scope>NUCLEOTIDE SEQUENCE [LARGE SCALE GENOMIC DNA]</scope>
    <source>
        <strain evidence="5">DSM 21768</strain>
    </source>
</reference>